<dbReference type="Gene3D" id="1.10.287.630">
    <property type="entry name" value="Helix hairpin bin"/>
    <property type="match status" value="1"/>
</dbReference>
<keyword evidence="4" id="KW-0472">Membrane</keyword>
<dbReference type="Proteomes" id="UP001190700">
    <property type="component" value="Unassembled WGS sequence"/>
</dbReference>
<feature type="transmembrane region" description="Helical" evidence="4">
    <location>
        <begin position="407"/>
        <end position="426"/>
    </location>
</feature>
<dbReference type="SMART" id="SM00100">
    <property type="entry name" value="cNMP"/>
    <property type="match status" value="1"/>
</dbReference>
<dbReference type="PROSITE" id="PS50042">
    <property type="entry name" value="CNMP_BINDING_3"/>
    <property type="match status" value="1"/>
</dbReference>
<dbReference type="InterPro" id="IPR045319">
    <property type="entry name" value="KAT/AKT"/>
</dbReference>
<keyword evidence="1" id="KW-0630">Potassium</keyword>
<keyword evidence="7" id="KW-1185">Reference proteome</keyword>
<dbReference type="Gene3D" id="1.10.287.70">
    <property type="match status" value="1"/>
</dbReference>
<evidence type="ECO:0000259" key="5">
    <source>
        <dbReference type="PROSITE" id="PS50042"/>
    </source>
</evidence>
<proteinExistence type="predicted"/>
<dbReference type="SUPFAM" id="SSF81324">
    <property type="entry name" value="Voltage-gated potassium channels"/>
    <property type="match status" value="1"/>
</dbReference>
<sequence>MPSEIVAMESVNGQADNSGDREPDLSSSQITVKEAKTPVEKLIHEVAEESPSRVNCRSVDSDEEMLRQSACPPRSPIRNSLLKGDSKVGLPVAKVSAKTADEYTQLSAYNGQDPSVANGDAHESHTSTQVQNWMRDAEAGPPPEVVTSARNQGITTYNKGTATYRQSTEKRKKRSKDTVARMQSGSSNPYLGILIKDSTERHKRPKKKVRFTLSDADNQHFLGSLFVYLSRYYPWLQNKASEVHKALLVYEMWAFPYRPALGVITRPNMTGSILLVDILVDSLRLLFLMSEWRCAYNEAYVYYHGVLGESASTEQLAALQAKFRKSSPFKQLTFVTRDVLKDRGRELTKELLAICSMYIAYLVDVSEWITYVLMLPRLIFPIKLWSYVRAQEMAIQVDVRKVAVMKFGILMFGATHWLGCGFYWLSRTQGFDSTSMVGQFKEASETGFDPDSSRQGPFQYLYVVFRGLGALSSMGYEQAIPKTAYEMICSVAMLFISLVMEAYVLGTLFHYLVKKDPDVEAFQKRMQNLNDYVAHRDLPSQLVERLNQYFEFQYSKQSAVSSNTVMAALPHSLQVKVCSYQYEDVIVRNRSLFRGSSDQFLSMLTLHLKEVYLMPGEVLIKQGDMSRSISFVRHGSLECSKNDIVLRTVRADSDDATVVGEVAFLMGIPEPYTFASREASDCTLLVFSKDDYEALILDFPEQHDILVTHLLAEYELDKVGNDMKVHGDEEDENFTELKQRIQVL</sequence>
<keyword evidence="1" id="KW-0631">Potassium channel</keyword>
<gene>
    <name evidence="6" type="ORF">CYMTET_39233</name>
</gene>
<name>A0AAE0F4G8_9CHLO</name>
<protein>
    <recommendedName>
        <fullName evidence="5">Cyclic nucleotide-binding domain-containing protein</fullName>
    </recommendedName>
</protein>
<dbReference type="InterPro" id="IPR014710">
    <property type="entry name" value="RmlC-like_jellyroll"/>
</dbReference>
<reference evidence="6 7" key="1">
    <citation type="journal article" date="2015" name="Genome Biol. Evol.">
        <title>Comparative Genomics of a Bacterivorous Green Alga Reveals Evolutionary Causalities and Consequences of Phago-Mixotrophic Mode of Nutrition.</title>
        <authorList>
            <person name="Burns J.A."/>
            <person name="Paasch A."/>
            <person name="Narechania A."/>
            <person name="Kim E."/>
        </authorList>
    </citation>
    <scope>NUCLEOTIDE SEQUENCE [LARGE SCALE GENOMIC DNA]</scope>
    <source>
        <strain evidence="6 7">PLY_AMNH</strain>
    </source>
</reference>
<comment type="caution">
    <text evidence="6">The sequence shown here is derived from an EMBL/GenBank/DDBJ whole genome shotgun (WGS) entry which is preliminary data.</text>
</comment>
<evidence type="ECO:0000313" key="6">
    <source>
        <dbReference type="EMBL" id="KAK3251423.1"/>
    </source>
</evidence>
<evidence type="ECO:0000256" key="2">
    <source>
        <dbReference type="ARBA" id="ARBA00022882"/>
    </source>
</evidence>
<dbReference type="AlphaFoldDB" id="A0AAE0F4G8"/>
<dbReference type="SUPFAM" id="SSF51206">
    <property type="entry name" value="cAMP-binding domain-like"/>
    <property type="match status" value="1"/>
</dbReference>
<dbReference type="EMBL" id="LGRX02026040">
    <property type="protein sequence ID" value="KAK3251423.1"/>
    <property type="molecule type" value="Genomic_DNA"/>
</dbReference>
<evidence type="ECO:0000256" key="4">
    <source>
        <dbReference type="SAM" id="Phobius"/>
    </source>
</evidence>
<evidence type="ECO:0000313" key="7">
    <source>
        <dbReference type="Proteomes" id="UP001190700"/>
    </source>
</evidence>
<keyword evidence="2" id="KW-0406">Ion transport</keyword>
<accession>A0AAE0F4G8</accession>
<evidence type="ECO:0000256" key="3">
    <source>
        <dbReference type="SAM" id="MobiDB-lite"/>
    </source>
</evidence>
<keyword evidence="4" id="KW-1133">Transmembrane helix</keyword>
<dbReference type="InterPro" id="IPR000595">
    <property type="entry name" value="cNMP-bd_dom"/>
</dbReference>
<dbReference type="PANTHER" id="PTHR45743">
    <property type="entry name" value="POTASSIUM CHANNEL AKT1"/>
    <property type="match status" value="1"/>
</dbReference>
<feature type="domain" description="Cyclic nucleotide-binding" evidence="5">
    <location>
        <begin position="592"/>
        <end position="713"/>
    </location>
</feature>
<keyword evidence="4" id="KW-0812">Transmembrane</keyword>
<dbReference type="CDD" id="cd00038">
    <property type="entry name" value="CAP_ED"/>
    <property type="match status" value="1"/>
</dbReference>
<feature type="transmembrane region" description="Helical" evidence="4">
    <location>
        <begin position="488"/>
        <end position="513"/>
    </location>
</feature>
<keyword evidence="2" id="KW-0813">Transport</keyword>
<dbReference type="Pfam" id="PF00027">
    <property type="entry name" value="cNMP_binding"/>
    <property type="match status" value="1"/>
</dbReference>
<feature type="region of interest" description="Disordered" evidence="3">
    <location>
        <begin position="162"/>
        <end position="187"/>
    </location>
</feature>
<dbReference type="Gene3D" id="2.60.120.10">
    <property type="entry name" value="Jelly Rolls"/>
    <property type="match status" value="1"/>
</dbReference>
<keyword evidence="2" id="KW-0407">Ion channel</keyword>
<feature type="region of interest" description="Disordered" evidence="3">
    <location>
        <begin position="1"/>
        <end position="33"/>
    </location>
</feature>
<dbReference type="GO" id="GO:0005249">
    <property type="term" value="F:voltage-gated potassium channel activity"/>
    <property type="evidence" value="ECO:0007669"/>
    <property type="project" value="InterPro"/>
</dbReference>
<keyword evidence="1" id="KW-0633">Potassium transport</keyword>
<feature type="region of interest" description="Disordered" evidence="3">
    <location>
        <begin position="109"/>
        <end position="130"/>
    </location>
</feature>
<keyword evidence="2" id="KW-0851">Voltage-gated channel</keyword>
<organism evidence="6 7">
    <name type="scientific">Cymbomonas tetramitiformis</name>
    <dbReference type="NCBI Taxonomy" id="36881"/>
    <lineage>
        <taxon>Eukaryota</taxon>
        <taxon>Viridiplantae</taxon>
        <taxon>Chlorophyta</taxon>
        <taxon>Pyramimonadophyceae</taxon>
        <taxon>Pyramimonadales</taxon>
        <taxon>Pyramimonadaceae</taxon>
        <taxon>Cymbomonas</taxon>
    </lineage>
</organism>
<dbReference type="GO" id="GO:0034702">
    <property type="term" value="C:monoatomic ion channel complex"/>
    <property type="evidence" value="ECO:0007669"/>
    <property type="project" value="UniProtKB-KW"/>
</dbReference>
<dbReference type="InterPro" id="IPR018490">
    <property type="entry name" value="cNMP-bd_dom_sf"/>
</dbReference>
<feature type="region of interest" description="Disordered" evidence="3">
    <location>
        <begin position="53"/>
        <end position="79"/>
    </location>
</feature>
<evidence type="ECO:0000256" key="1">
    <source>
        <dbReference type="ARBA" id="ARBA00022826"/>
    </source>
</evidence>